<organism evidence="1 2">
    <name type="scientific">Faecalibacterium prausnitzii</name>
    <dbReference type="NCBI Taxonomy" id="853"/>
    <lineage>
        <taxon>Bacteria</taxon>
        <taxon>Bacillati</taxon>
        <taxon>Bacillota</taxon>
        <taxon>Clostridia</taxon>
        <taxon>Eubacteriales</taxon>
        <taxon>Oscillospiraceae</taxon>
        <taxon>Faecalibacterium</taxon>
    </lineage>
</organism>
<proteinExistence type="predicted"/>
<comment type="caution">
    <text evidence="1">The sequence shown here is derived from an EMBL/GenBank/DDBJ whole genome shotgun (WGS) entry which is preliminary data.</text>
</comment>
<gene>
    <name evidence="1" type="ORF">GKD95_01035</name>
</gene>
<dbReference type="RefSeq" id="WP_154276196.1">
    <property type="nucleotide sequence ID" value="NZ_WKQN01000001.1"/>
</dbReference>
<accession>A0A844DP43</accession>
<name>A0A844DP43_9FIRM</name>
<dbReference type="EMBL" id="WKQN01000001">
    <property type="protein sequence ID" value="MSC61954.1"/>
    <property type="molecule type" value="Genomic_DNA"/>
</dbReference>
<evidence type="ECO:0000313" key="2">
    <source>
        <dbReference type="Proteomes" id="UP000461506"/>
    </source>
</evidence>
<dbReference type="AlphaFoldDB" id="A0A844DP43"/>
<protein>
    <submittedName>
        <fullName evidence="1">Uncharacterized protein</fullName>
    </submittedName>
</protein>
<evidence type="ECO:0000313" key="1">
    <source>
        <dbReference type="EMBL" id="MSC61954.1"/>
    </source>
</evidence>
<reference evidence="1 2" key="1">
    <citation type="journal article" date="2019" name="Nat. Med.">
        <title>A library of human gut bacterial isolates paired with longitudinal multiomics data enables mechanistic microbiome research.</title>
        <authorList>
            <person name="Poyet M."/>
            <person name="Groussin M."/>
            <person name="Gibbons S.M."/>
            <person name="Avila-Pacheco J."/>
            <person name="Jiang X."/>
            <person name="Kearney S.M."/>
            <person name="Perrotta A.R."/>
            <person name="Berdy B."/>
            <person name="Zhao S."/>
            <person name="Lieberman T.D."/>
            <person name="Swanson P.K."/>
            <person name="Smith M."/>
            <person name="Roesemann S."/>
            <person name="Alexander J.E."/>
            <person name="Rich S.A."/>
            <person name="Livny J."/>
            <person name="Vlamakis H."/>
            <person name="Clish C."/>
            <person name="Bullock K."/>
            <person name="Deik A."/>
            <person name="Scott J."/>
            <person name="Pierce K.A."/>
            <person name="Xavier R.J."/>
            <person name="Alm E.J."/>
        </authorList>
    </citation>
    <scope>NUCLEOTIDE SEQUENCE [LARGE SCALE GENOMIC DNA]</scope>
    <source>
        <strain evidence="1 2">BIOML-A1</strain>
    </source>
</reference>
<dbReference type="Proteomes" id="UP000461506">
    <property type="component" value="Unassembled WGS sequence"/>
</dbReference>
<sequence length="113" mass="12569">MLIIFSVNDQKITHDLKGQLVAGSVDIVQAAFKFDSSWDELDKIVVFTSSACPKPVPVQFADEAFYIPKDVLKPGKLYVSVVGFGLDGRKKTTQKWDIMQAITVQKCGDDRQC</sequence>